<evidence type="ECO:0000313" key="2">
    <source>
        <dbReference type="Proteomes" id="UP001387364"/>
    </source>
</evidence>
<protein>
    <recommendedName>
        <fullName evidence="3">Transposase</fullName>
    </recommendedName>
</protein>
<geneLocation type="plasmid" evidence="1 2">
    <name>unnamed1</name>
</geneLocation>
<organism evidence="1 2">
    <name type="scientific">Bacillus kandeliae</name>
    <dbReference type="NCBI Taxonomy" id="3129297"/>
    <lineage>
        <taxon>Bacteria</taxon>
        <taxon>Bacillati</taxon>
        <taxon>Bacillota</taxon>
        <taxon>Bacilli</taxon>
        <taxon>Bacillales</taxon>
        <taxon>Bacillaceae</taxon>
        <taxon>Bacillus</taxon>
    </lineage>
</organism>
<accession>A0ABZ2NB84</accession>
<proteinExistence type="predicted"/>
<keyword evidence="2" id="KW-1185">Reference proteome</keyword>
<dbReference type="EMBL" id="CP147405">
    <property type="protein sequence ID" value="WXB94998.1"/>
    <property type="molecule type" value="Genomic_DNA"/>
</dbReference>
<sequence>MRTSVFRENNEVLEAKGSIPFWIIAKVVNVHENTIRNWMRTEMSHERKQLVLSAIDKVKQQKTSEEK</sequence>
<evidence type="ECO:0008006" key="3">
    <source>
        <dbReference type="Google" id="ProtNLM"/>
    </source>
</evidence>
<keyword evidence="1" id="KW-0614">Plasmid</keyword>
<evidence type="ECO:0000313" key="1">
    <source>
        <dbReference type="EMBL" id="WXB94998.1"/>
    </source>
</evidence>
<reference evidence="1 2" key="1">
    <citation type="submission" date="2024-02" db="EMBL/GenBank/DDBJ databases">
        <title>Seven novel Bacillus-like species.</title>
        <authorList>
            <person name="Liu G."/>
        </authorList>
    </citation>
    <scope>NUCLEOTIDE SEQUENCE [LARGE SCALE GENOMIC DNA]</scope>
    <source>
        <strain evidence="1 2">FJAT-52991</strain>
        <plasmid evidence="1 2">unnamed1</plasmid>
    </source>
</reference>
<name>A0ABZ2NB84_9BACI</name>
<gene>
    <name evidence="1" type="ORF">WDJ61_18635</name>
</gene>
<dbReference type="Proteomes" id="UP001387364">
    <property type="component" value="Plasmid unnamed1"/>
</dbReference>
<dbReference type="RefSeq" id="WP_338754891.1">
    <property type="nucleotide sequence ID" value="NZ_CP147405.1"/>
</dbReference>